<keyword evidence="11" id="KW-0282">Flagellum</keyword>
<feature type="compositionally biased region" description="Basic and acidic residues" evidence="9">
    <location>
        <begin position="23"/>
        <end position="36"/>
    </location>
</feature>
<dbReference type="AlphaFoldDB" id="A0A841L2P6"/>
<dbReference type="InterPro" id="IPR007412">
    <property type="entry name" value="FlgM"/>
</dbReference>
<dbReference type="SUPFAM" id="SSF101498">
    <property type="entry name" value="Anti-sigma factor FlgM"/>
    <property type="match status" value="1"/>
</dbReference>
<dbReference type="Proteomes" id="UP000538147">
    <property type="component" value="Unassembled WGS sequence"/>
</dbReference>
<dbReference type="RefSeq" id="WP_184195904.1">
    <property type="nucleotide sequence ID" value="NZ_BMOX01000046.1"/>
</dbReference>
<accession>A0A841L2P6</accession>
<name>A0A841L2P6_9SPHN</name>
<evidence type="ECO:0000256" key="1">
    <source>
        <dbReference type="ARBA" id="ARBA00005322"/>
    </source>
</evidence>
<feature type="domain" description="Anti-sigma-28 factor FlgM C-terminal" evidence="10">
    <location>
        <begin position="40"/>
        <end position="86"/>
    </location>
</feature>
<keyword evidence="3" id="KW-0678">Repressor</keyword>
<reference evidence="11 12" key="1">
    <citation type="submission" date="2020-08" db="EMBL/GenBank/DDBJ databases">
        <title>Genomic Encyclopedia of Type Strains, Phase IV (KMG-IV): sequencing the most valuable type-strain genomes for metagenomic binning, comparative biology and taxonomic classification.</title>
        <authorList>
            <person name="Goeker M."/>
        </authorList>
    </citation>
    <scope>NUCLEOTIDE SEQUENCE [LARGE SCALE GENOMIC DNA]</scope>
    <source>
        <strain evidence="11 12">DSM 102189</strain>
    </source>
</reference>
<feature type="region of interest" description="Disordered" evidence="9">
    <location>
        <begin position="1"/>
        <end position="37"/>
    </location>
</feature>
<keyword evidence="11" id="KW-0969">Cilium</keyword>
<keyword evidence="11" id="KW-0966">Cell projection</keyword>
<evidence type="ECO:0000256" key="6">
    <source>
        <dbReference type="ARBA" id="ARBA00023163"/>
    </source>
</evidence>
<dbReference type="EMBL" id="JACIIV010000005">
    <property type="protein sequence ID" value="MBB6226700.1"/>
    <property type="molecule type" value="Genomic_DNA"/>
</dbReference>
<evidence type="ECO:0000256" key="3">
    <source>
        <dbReference type="ARBA" id="ARBA00022491"/>
    </source>
</evidence>
<dbReference type="InterPro" id="IPR031316">
    <property type="entry name" value="FlgM_C"/>
</dbReference>
<keyword evidence="12" id="KW-1185">Reference proteome</keyword>
<comment type="function">
    <text evidence="7">Responsible for the coupling of flagellin expression to flagellar assembly by preventing expression of the flagellin genes when a component of the middle class of proteins is defective. It negatively regulates flagellar genes by inhibiting the activity of FliA by directly binding to FliA.</text>
</comment>
<proteinExistence type="inferred from homology"/>
<evidence type="ECO:0000256" key="4">
    <source>
        <dbReference type="ARBA" id="ARBA00022795"/>
    </source>
</evidence>
<evidence type="ECO:0000256" key="9">
    <source>
        <dbReference type="SAM" id="MobiDB-lite"/>
    </source>
</evidence>
<evidence type="ECO:0000256" key="7">
    <source>
        <dbReference type="ARBA" id="ARBA00024739"/>
    </source>
</evidence>
<organism evidence="11 12">
    <name type="scientific">Polymorphobacter multimanifer</name>
    <dbReference type="NCBI Taxonomy" id="1070431"/>
    <lineage>
        <taxon>Bacteria</taxon>
        <taxon>Pseudomonadati</taxon>
        <taxon>Pseudomonadota</taxon>
        <taxon>Alphaproteobacteria</taxon>
        <taxon>Sphingomonadales</taxon>
        <taxon>Sphingosinicellaceae</taxon>
        <taxon>Polymorphobacter</taxon>
    </lineage>
</organism>
<dbReference type="InterPro" id="IPR035890">
    <property type="entry name" value="Anti-sigma-28_factor_FlgM_sf"/>
</dbReference>
<gene>
    <name evidence="11" type="ORF">FHS79_000858</name>
</gene>
<evidence type="ECO:0000313" key="11">
    <source>
        <dbReference type="EMBL" id="MBB6226700.1"/>
    </source>
</evidence>
<keyword evidence="5" id="KW-0805">Transcription regulation</keyword>
<dbReference type="GO" id="GO:0045892">
    <property type="term" value="P:negative regulation of DNA-templated transcription"/>
    <property type="evidence" value="ECO:0007669"/>
    <property type="project" value="InterPro"/>
</dbReference>
<evidence type="ECO:0000256" key="8">
    <source>
        <dbReference type="ARBA" id="ARBA00030117"/>
    </source>
</evidence>
<comment type="caution">
    <text evidence="11">The sequence shown here is derived from an EMBL/GenBank/DDBJ whole genome shotgun (WGS) entry which is preliminary data.</text>
</comment>
<evidence type="ECO:0000256" key="2">
    <source>
        <dbReference type="ARBA" id="ARBA00017823"/>
    </source>
</evidence>
<dbReference type="Pfam" id="PF04316">
    <property type="entry name" value="FlgM"/>
    <property type="match status" value="1"/>
</dbReference>
<evidence type="ECO:0000259" key="10">
    <source>
        <dbReference type="Pfam" id="PF04316"/>
    </source>
</evidence>
<sequence>MIEGIGRMQQITAAPPEAGARAGDQRAGARPERTAGDEAQAMSLAKVSADMAASPPVDAAKVASLREAIADGRYKHDPQAIAEAIMAQGGL</sequence>
<dbReference type="GO" id="GO:0044781">
    <property type="term" value="P:bacterial-type flagellum organization"/>
    <property type="evidence" value="ECO:0007669"/>
    <property type="project" value="UniProtKB-KW"/>
</dbReference>
<evidence type="ECO:0000313" key="12">
    <source>
        <dbReference type="Proteomes" id="UP000538147"/>
    </source>
</evidence>
<dbReference type="NCBIfam" id="TIGR03824">
    <property type="entry name" value="FlgM_jcvi"/>
    <property type="match status" value="1"/>
</dbReference>
<protein>
    <recommendedName>
        <fullName evidence="2">Negative regulator of flagellin synthesis</fullName>
    </recommendedName>
    <alternativeName>
        <fullName evidence="8">Anti-sigma-28 factor</fullName>
    </alternativeName>
</protein>
<keyword evidence="6" id="KW-0804">Transcription</keyword>
<evidence type="ECO:0000256" key="5">
    <source>
        <dbReference type="ARBA" id="ARBA00023015"/>
    </source>
</evidence>
<comment type="similarity">
    <text evidence="1">Belongs to the FlgM family.</text>
</comment>
<keyword evidence="4" id="KW-1005">Bacterial flagellum biogenesis</keyword>